<dbReference type="EMBL" id="CM035413">
    <property type="protein sequence ID" value="KAH7431757.1"/>
    <property type="molecule type" value="Genomic_DNA"/>
</dbReference>
<comment type="caution">
    <text evidence="1">The sequence shown here is derived from an EMBL/GenBank/DDBJ whole genome shotgun (WGS) entry which is preliminary data.</text>
</comment>
<sequence length="103" mass="11897">MYDAPLPCSQKYLYSRSVKRKRRVSSSFWINPLIVSLPKVDVLEKQGELRKTLLLFGLLHCLIPRRSGFTRNGSSMASLRVRKILAGSFRRVASNYVCFYLLQ</sequence>
<protein>
    <submittedName>
        <fullName evidence="1">Uncharacterized protein</fullName>
    </submittedName>
</protein>
<gene>
    <name evidence="1" type="ORF">KP509_08G064900</name>
</gene>
<reference evidence="1" key="1">
    <citation type="submission" date="2021-08" db="EMBL/GenBank/DDBJ databases">
        <title>WGS assembly of Ceratopteris richardii.</title>
        <authorList>
            <person name="Marchant D.B."/>
            <person name="Chen G."/>
            <person name="Jenkins J."/>
            <person name="Shu S."/>
            <person name="Leebens-Mack J."/>
            <person name="Grimwood J."/>
            <person name="Schmutz J."/>
            <person name="Soltis P."/>
            <person name="Soltis D."/>
            <person name="Chen Z.-H."/>
        </authorList>
    </citation>
    <scope>NUCLEOTIDE SEQUENCE</scope>
    <source>
        <strain evidence="1">Whitten #5841</strain>
        <tissue evidence="1">Leaf</tissue>
    </source>
</reference>
<organism evidence="1 2">
    <name type="scientific">Ceratopteris richardii</name>
    <name type="common">Triangle waterfern</name>
    <dbReference type="NCBI Taxonomy" id="49495"/>
    <lineage>
        <taxon>Eukaryota</taxon>
        <taxon>Viridiplantae</taxon>
        <taxon>Streptophyta</taxon>
        <taxon>Embryophyta</taxon>
        <taxon>Tracheophyta</taxon>
        <taxon>Polypodiopsida</taxon>
        <taxon>Polypodiidae</taxon>
        <taxon>Polypodiales</taxon>
        <taxon>Pteridineae</taxon>
        <taxon>Pteridaceae</taxon>
        <taxon>Parkerioideae</taxon>
        <taxon>Ceratopteris</taxon>
    </lineage>
</organism>
<accession>A0A8T2U7F9</accession>
<name>A0A8T2U7F9_CERRI</name>
<evidence type="ECO:0000313" key="2">
    <source>
        <dbReference type="Proteomes" id="UP000825935"/>
    </source>
</evidence>
<dbReference type="AlphaFoldDB" id="A0A8T2U7F9"/>
<proteinExistence type="predicted"/>
<evidence type="ECO:0000313" key="1">
    <source>
        <dbReference type="EMBL" id="KAH7431757.1"/>
    </source>
</evidence>
<dbReference type="Proteomes" id="UP000825935">
    <property type="component" value="Chromosome 8"/>
</dbReference>
<keyword evidence="2" id="KW-1185">Reference proteome</keyword>